<dbReference type="EMBL" id="KQ981948">
    <property type="protein sequence ID" value="KYN32657.1"/>
    <property type="molecule type" value="Genomic_DNA"/>
</dbReference>
<proteinExistence type="predicted"/>
<evidence type="ECO:0000313" key="2">
    <source>
        <dbReference type="Proteomes" id="UP000078541"/>
    </source>
</evidence>
<dbReference type="Proteomes" id="UP000078541">
    <property type="component" value="Unassembled WGS sequence"/>
</dbReference>
<reference evidence="1 2" key="1">
    <citation type="submission" date="2016-03" db="EMBL/GenBank/DDBJ databases">
        <title>Trachymyrmex septentrionalis WGS genome.</title>
        <authorList>
            <person name="Nygaard S."/>
            <person name="Hu H."/>
            <person name="Boomsma J."/>
            <person name="Zhang G."/>
        </authorList>
    </citation>
    <scope>NUCLEOTIDE SEQUENCE [LARGE SCALE GENOMIC DNA]</scope>
    <source>
        <strain evidence="1">Tsep2-gDNA-1</strain>
        <tissue evidence="1">Whole body</tissue>
    </source>
</reference>
<name>A0A195EXN4_9HYME</name>
<organism evidence="1 2">
    <name type="scientific">Trachymyrmex septentrionalis</name>
    <dbReference type="NCBI Taxonomy" id="34720"/>
    <lineage>
        <taxon>Eukaryota</taxon>
        <taxon>Metazoa</taxon>
        <taxon>Ecdysozoa</taxon>
        <taxon>Arthropoda</taxon>
        <taxon>Hexapoda</taxon>
        <taxon>Insecta</taxon>
        <taxon>Pterygota</taxon>
        <taxon>Neoptera</taxon>
        <taxon>Endopterygota</taxon>
        <taxon>Hymenoptera</taxon>
        <taxon>Apocrita</taxon>
        <taxon>Aculeata</taxon>
        <taxon>Formicoidea</taxon>
        <taxon>Formicidae</taxon>
        <taxon>Myrmicinae</taxon>
        <taxon>Trachymyrmex</taxon>
    </lineage>
</organism>
<accession>A0A195EXN4</accession>
<sequence>NWQISIICMDELMETAEKLNISINKSSLKDDTLLKMPPVPSIDLGKQDLSYTQKLRGSCPRPISGMLMGQRGKAKTIAKIKLYTTANMVIGQKFERNSSPII</sequence>
<feature type="non-terminal residue" evidence="1">
    <location>
        <position position="1"/>
    </location>
</feature>
<gene>
    <name evidence="1" type="ORF">ALC56_13139</name>
</gene>
<evidence type="ECO:0000313" key="1">
    <source>
        <dbReference type="EMBL" id="KYN32657.1"/>
    </source>
</evidence>
<protein>
    <submittedName>
        <fullName evidence="1">Uncharacterized protein</fullName>
    </submittedName>
</protein>
<dbReference type="AlphaFoldDB" id="A0A195EXN4"/>
<keyword evidence="2" id="KW-1185">Reference proteome</keyword>